<evidence type="ECO:0000256" key="5">
    <source>
        <dbReference type="ARBA" id="ARBA00022857"/>
    </source>
</evidence>
<evidence type="ECO:0000256" key="1">
    <source>
        <dbReference type="ARBA" id="ARBA00001917"/>
    </source>
</evidence>
<comment type="cofactor">
    <cofactor evidence="1">
        <name>FMN</name>
        <dbReference type="ChEBI" id="CHEBI:58210"/>
    </cofactor>
</comment>
<accession>A0ABD4EFR2</accession>
<dbReference type="Gene3D" id="3.40.109.10">
    <property type="entry name" value="NADH Oxidase"/>
    <property type="match status" value="1"/>
</dbReference>
<dbReference type="EMBL" id="LRQI01000052">
    <property type="protein sequence ID" value="KXA38293.1"/>
    <property type="molecule type" value="Genomic_DNA"/>
</dbReference>
<evidence type="ECO:0000259" key="8">
    <source>
        <dbReference type="Pfam" id="PF00881"/>
    </source>
</evidence>
<dbReference type="PANTHER" id="PTHR23026">
    <property type="entry name" value="NADPH NITROREDUCTASE"/>
    <property type="match status" value="1"/>
</dbReference>
<dbReference type="GO" id="GO:0016491">
    <property type="term" value="F:oxidoreductase activity"/>
    <property type="evidence" value="ECO:0007669"/>
    <property type="project" value="UniProtKB-KW"/>
</dbReference>
<dbReference type="AlphaFoldDB" id="A0ABD4EFR2"/>
<keyword evidence="3" id="KW-0285">Flavoprotein</keyword>
<evidence type="ECO:0000256" key="3">
    <source>
        <dbReference type="ARBA" id="ARBA00022630"/>
    </source>
</evidence>
<dbReference type="SUPFAM" id="SSF55469">
    <property type="entry name" value="FMN-dependent nitroreductase-like"/>
    <property type="match status" value="1"/>
</dbReference>
<keyword evidence="4" id="KW-0288">FMN</keyword>
<evidence type="ECO:0000256" key="2">
    <source>
        <dbReference type="ARBA" id="ARBA00007118"/>
    </source>
</evidence>
<evidence type="ECO:0000313" key="9">
    <source>
        <dbReference type="EMBL" id="KXA38293.1"/>
    </source>
</evidence>
<dbReference type="InterPro" id="IPR029479">
    <property type="entry name" value="Nitroreductase"/>
</dbReference>
<comment type="caution">
    <text evidence="9">The sequence shown here is derived from an EMBL/GenBank/DDBJ whole genome shotgun (WGS) entry which is preliminary data.</text>
</comment>
<proteinExistence type="inferred from homology"/>
<dbReference type="InterPro" id="IPR050627">
    <property type="entry name" value="Nitroreductase/BluB"/>
</dbReference>
<protein>
    <submittedName>
        <fullName evidence="9">Nitroreductase family protein</fullName>
    </submittedName>
</protein>
<name>A0ABD4EFR2_STALU</name>
<keyword evidence="6" id="KW-0560">Oxidoreductase</keyword>
<feature type="domain" description="Nitroreductase" evidence="8">
    <location>
        <begin position="46"/>
        <end position="212"/>
    </location>
</feature>
<evidence type="ECO:0000256" key="4">
    <source>
        <dbReference type="ARBA" id="ARBA00022643"/>
    </source>
</evidence>
<reference evidence="9 10" key="1">
    <citation type="submission" date="2016-01" db="EMBL/GenBank/DDBJ databases">
        <authorList>
            <person name="Mitreva M."/>
            <person name="Pepin K.H."/>
            <person name="Mihindukulasuriya K.A."/>
            <person name="Fulton R."/>
            <person name="Fronick C."/>
            <person name="O'Laughlin M."/>
            <person name="Miner T."/>
            <person name="Herter B."/>
            <person name="Rosa B.A."/>
            <person name="Cordes M."/>
            <person name="Tomlinson C."/>
            <person name="Wollam A."/>
            <person name="Palsikar V.B."/>
            <person name="Mardis E.R."/>
            <person name="Wilson R.K."/>
        </authorList>
    </citation>
    <scope>NUCLEOTIDE SEQUENCE [LARGE SCALE GENOMIC DNA]</scope>
    <source>
        <strain evidence="9 10">MJR7738</strain>
    </source>
</reference>
<dbReference type="Pfam" id="PF00881">
    <property type="entry name" value="Nitroreductase"/>
    <property type="match status" value="1"/>
</dbReference>
<organism evidence="9 10">
    <name type="scientific">Staphylococcus lugdunensis</name>
    <dbReference type="NCBI Taxonomy" id="28035"/>
    <lineage>
        <taxon>Bacteria</taxon>
        <taxon>Bacillati</taxon>
        <taxon>Bacillota</taxon>
        <taxon>Bacilli</taxon>
        <taxon>Bacillales</taxon>
        <taxon>Staphylococcaceae</taxon>
        <taxon>Staphylococcus</taxon>
    </lineage>
</organism>
<dbReference type="Proteomes" id="UP000070063">
    <property type="component" value="Unassembled WGS sequence"/>
</dbReference>
<dbReference type="InterPro" id="IPR000415">
    <property type="entry name" value="Nitroreductase-like"/>
</dbReference>
<dbReference type="PANTHER" id="PTHR23026:SF125">
    <property type="entry name" value="OXYGEN-INSENSITIVE NAD(P)H NITROREDUCTASE"/>
    <property type="match status" value="1"/>
</dbReference>
<dbReference type="CDD" id="cd02149">
    <property type="entry name" value="NfsB-like"/>
    <property type="match status" value="1"/>
</dbReference>
<keyword evidence="7" id="KW-0520">NAD</keyword>
<keyword evidence="5" id="KW-0521">NADP</keyword>
<evidence type="ECO:0000313" key="10">
    <source>
        <dbReference type="Proteomes" id="UP000070063"/>
    </source>
</evidence>
<comment type="similarity">
    <text evidence="2">Belongs to the nitroreductase family.</text>
</comment>
<sequence>MWVLNNWIITILFCTDYIFYNLSHTTISGGFIMSQMNETIINALNFRHATKIFDSSKQVSDKDMQTILESGRLSPSSLGLEPWRFVVIESQELKDKLKSYSWGAQKQLDTASRFVVILARKNVTAQSDYVQHILRDIKKYDTHTIPAVEQKFNDFQTNFHINDSERTLLDWASKQTYIALANMMTSAALLGIDSCPMEGFDLDKVTEILQDEGVIDTVHFAPSVMVAFGYRKDEPKGKVRQPATDVIEWVK</sequence>
<evidence type="ECO:0000256" key="6">
    <source>
        <dbReference type="ARBA" id="ARBA00023002"/>
    </source>
</evidence>
<gene>
    <name evidence="9" type="ORF">HMPREF3225_01249</name>
</gene>
<evidence type="ECO:0000256" key="7">
    <source>
        <dbReference type="ARBA" id="ARBA00023027"/>
    </source>
</evidence>
<dbReference type="InterPro" id="IPR033878">
    <property type="entry name" value="NfsB-like"/>
</dbReference>